<organism evidence="1 2">
    <name type="scientific">Panagrolaimus sp. ES5</name>
    <dbReference type="NCBI Taxonomy" id="591445"/>
    <lineage>
        <taxon>Eukaryota</taxon>
        <taxon>Metazoa</taxon>
        <taxon>Ecdysozoa</taxon>
        <taxon>Nematoda</taxon>
        <taxon>Chromadorea</taxon>
        <taxon>Rhabditida</taxon>
        <taxon>Tylenchina</taxon>
        <taxon>Panagrolaimomorpha</taxon>
        <taxon>Panagrolaimoidea</taxon>
        <taxon>Panagrolaimidae</taxon>
        <taxon>Panagrolaimus</taxon>
    </lineage>
</organism>
<proteinExistence type="predicted"/>
<evidence type="ECO:0000313" key="1">
    <source>
        <dbReference type="Proteomes" id="UP000887579"/>
    </source>
</evidence>
<sequence>MVLHAGIVCYEKTKKGKLVIYNTKTSERITKDVMTVGPGDNNGVDELFKSIQSYFNSGPKGCLCICLGNRYDSEIRKKFIDVGKAFGFTKVGITDWLSADYTDLVSATDLFGKVKTLKGFIWIFCGKTCRVWRKDADKARFVKEMKYEDTVESLEKIKNAHSKTPDLVIYGDKLKPHYERVKDIFGRDKVTVYSELNQENGVLIKARIMGKDEEMKKYSTEILLEQFAELKIGGVPIASAKTWQGLPFNQLIPIDKPDDKTDLEMNSYFKSNKKWLPEAKKFVVKFNIDVNGICSVDFDTGENASNSDVLEKKQGKKYSSNNSLPTDSKPKFQPRAPGQQQTRPRGPPPQPANPQQQNPQGVVRTNLSRTKNSVSMSSVTSTNSTDSNRGGGARGGGAYSRGRGSGNNNGGSGANPTNYANLPQEPIPGYPPNFSPGYAAPMPGYQQNNPMSRDPYGVVNGQMHGNPQMHHAMSSPAQFPQNQQQQPFYGGNPSYPTSPQGFAPPQQMGYQNAPFPPTNPGYPPNAAAAPPYANPQFGYQNFHQQFQNMGGFQAPPPYPGDISSNNFNEKQKQDYQKPAFSLDSSNQPSNSGFPNNQGSEHFMQGNSGKEKGNNNSKKNAKR</sequence>
<dbReference type="WBParaSite" id="ES5_v2.g10785.t1">
    <property type="protein sequence ID" value="ES5_v2.g10785.t1"/>
    <property type="gene ID" value="ES5_v2.g10785"/>
</dbReference>
<name>A0AC34F1Z7_9BILA</name>
<accession>A0AC34F1Z7</accession>
<reference evidence="2" key="1">
    <citation type="submission" date="2022-11" db="UniProtKB">
        <authorList>
            <consortium name="WormBaseParasite"/>
        </authorList>
    </citation>
    <scope>IDENTIFICATION</scope>
</reference>
<dbReference type="Proteomes" id="UP000887579">
    <property type="component" value="Unplaced"/>
</dbReference>
<evidence type="ECO:0000313" key="2">
    <source>
        <dbReference type="WBParaSite" id="ES5_v2.g10785.t1"/>
    </source>
</evidence>
<protein>
    <submittedName>
        <fullName evidence="2">Uncharacterized protein</fullName>
    </submittedName>
</protein>